<feature type="transmembrane region" description="Helical" evidence="1">
    <location>
        <begin position="314"/>
        <end position="333"/>
    </location>
</feature>
<keyword evidence="1" id="KW-0472">Membrane</keyword>
<proteinExistence type="predicted"/>
<dbReference type="RefSeq" id="WP_149569504.1">
    <property type="nucleotide sequence ID" value="NZ_CP035807.1"/>
</dbReference>
<dbReference type="InterPro" id="IPR029787">
    <property type="entry name" value="Nucleotide_cyclase"/>
</dbReference>
<dbReference type="InterPro" id="IPR050697">
    <property type="entry name" value="Adenylyl/Guanylyl_Cyclase_3/4"/>
</dbReference>
<feature type="transmembrane region" description="Helical" evidence="1">
    <location>
        <begin position="283"/>
        <end position="302"/>
    </location>
</feature>
<evidence type="ECO:0000256" key="1">
    <source>
        <dbReference type="SAM" id="Phobius"/>
    </source>
</evidence>
<dbReference type="OrthoDB" id="9806704at2"/>
<feature type="transmembrane region" description="Helical" evidence="1">
    <location>
        <begin position="339"/>
        <end position="359"/>
    </location>
</feature>
<feature type="transmembrane region" description="Helical" evidence="1">
    <location>
        <begin position="193"/>
        <end position="210"/>
    </location>
</feature>
<keyword evidence="1" id="KW-1133">Transmembrane helix</keyword>
<dbReference type="PANTHER" id="PTHR43081">
    <property type="entry name" value="ADENYLATE CYCLASE, TERMINAL-DIFFERENTIATION SPECIFIC-RELATED"/>
    <property type="match status" value="1"/>
</dbReference>
<feature type="domain" description="Guanylate cyclase" evidence="3">
    <location>
        <begin position="414"/>
        <end position="531"/>
    </location>
</feature>
<dbReference type="PANTHER" id="PTHR43081:SF1">
    <property type="entry name" value="ADENYLATE CYCLASE, TERMINAL-DIFFERENTIATION SPECIFIC"/>
    <property type="match status" value="1"/>
</dbReference>
<feature type="signal peptide" evidence="2">
    <location>
        <begin position="1"/>
        <end position="20"/>
    </location>
</feature>
<keyword evidence="5" id="KW-1185">Reference proteome</keyword>
<evidence type="ECO:0000256" key="2">
    <source>
        <dbReference type="SAM" id="SignalP"/>
    </source>
</evidence>
<name>A0A5C1QFY6_9SPIO</name>
<feature type="chain" id="PRO_5023051167" description="Guanylate cyclase domain-containing protein" evidence="2">
    <location>
        <begin position="21"/>
        <end position="653"/>
    </location>
</feature>
<dbReference type="AlphaFoldDB" id="A0A5C1QFY6"/>
<dbReference type="SUPFAM" id="SSF55073">
    <property type="entry name" value="Nucleotide cyclase"/>
    <property type="match status" value="1"/>
</dbReference>
<evidence type="ECO:0000313" key="5">
    <source>
        <dbReference type="Proteomes" id="UP000323824"/>
    </source>
</evidence>
<dbReference type="PROSITE" id="PS51257">
    <property type="entry name" value="PROKAR_LIPOPROTEIN"/>
    <property type="match status" value="1"/>
</dbReference>
<feature type="transmembrane region" description="Helical" evidence="1">
    <location>
        <begin position="261"/>
        <end position="277"/>
    </location>
</feature>
<dbReference type="GO" id="GO:0009190">
    <property type="term" value="P:cyclic nucleotide biosynthetic process"/>
    <property type="evidence" value="ECO:0007669"/>
    <property type="project" value="InterPro"/>
</dbReference>
<dbReference type="KEGG" id="sper:EW093_16810"/>
<reference evidence="4 5" key="1">
    <citation type="submission" date="2019-02" db="EMBL/GenBank/DDBJ databases">
        <authorList>
            <person name="Fomenkov A."/>
            <person name="Dubinina G."/>
            <person name="Grabovich M."/>
            <person name="Vincze T."/>
            <person name="Roberts R.J."/>
        </authorList>
    </citation>
    <scope>NUCLEOTIDE SEQUENCE [LARGE SCALE GENOMIC DNA]</scope>
    <source>
        <strain evidence="4 5">P</strain>
    </source>
</reference>
<protein>
    <recommendedName>
        <fullName evidence="3">Guanylate cyclase domain-containing protein</fullName>
    </recommendedName>
</protein>
<dbReference type="CDD" id="cd07302">
    <property type="entry name" value="CHD"/>
    <property type="match status" value="1"/>
</dbReference>
<sequence length="653" mass="75490">MKKVLLTLTLLSLFLSCSNIDPYTVSKDDITLYKNVFVKSDNINLEGIKGVNLKEYNNSIKYGTLFIELNLVKGKSYAIYTSGFSTASKIWIDNNVYKSSGIISKVKTNYKPKIEEGIIFFTPKESFTHIFIEFSNYINMDRSLYKWILIGESRNIQRIYTKNRSLDYLIIGSLFICSILFFLLSIVNIKNRYNIFITLFTITNASRLFFLNSNSNIFLSNFSWALSYRIIGISEIYGIVFILLFLRYLYPYEFSNFTSKMIIYLMVFVSIFFLLPFKITNFISIGLLQHYIVYISALYLNLRLFQALFNKRNLSLALLLSVNLYFLSIILGYQDHISYNLLGSYVVLFSLIVIFIFIAQESKKLQEYIRIKQLKNRNIRDAFTKFVPLDILNDIGNTLLEDRPPGDSVIKIATMMFIDIRGFTQLTEGLSSQESFNLINRFYEIIGKQVDQFNGYVESYGGDGVKVIFKNSPDDAINAGRSISDIVLNSIKLDIGLSIHFGQIVLGTIGSENRIQATAISSVTRILNKIDHFQSLFNVEMIITEKSLTLSSLKLNEVVCLGTVLLQDEEEPIKLYQILSNKCNYDKLFLDAFRSAIKYIDQKQFVKSLNYFKLANMYKYDSILTQLYIKQLEEFIKMDHLYFVLDINKDNQS</sequence>
<feature type="transmembrane region" description="Helical" evidence="1">
    <location>
        <begin position="168"/>
        <end position="186"/>
    </location>
</feature>
<dbReference type="InterPro" id="IPR001054">
    <property type="entry name" value="A/G_cyclase"/>
</dbReference>
<dbReference type="PROSITE" id="PS50125">
    <property type="entry name" value="GUANYLATE_CYCLASE_2"/>
    <property type="match status" value="1"/>
</dbReference>
<evidence type="ECO:0000259" key="3">
    <source>
        <dbReference type="PROSITE" id="PS50125"/>
    </source>
</evidence>
<keyword evidence="1" id="KW-0812">Transmembrane</keyword>
<gene>
    <name evidence="4" type="ORF">EW093_16810</name>
</gene>
<dbReference type="GO" id="GO:0004016">
    <property type="term" value="F:adenylate cyclase activity"/>
    <property type="evidence" value="ECO:0007669"/>
    <property type="project" value="UniProtKB-ARBA"/>
</dbReference>
<evidence type="ECO:0000313" key="4">
    <source>
        <dbReference type="EMBL" id="QEN06278.1"/>
    </source>
</evidence>
<accession>A0A5C1QFY6</accession>
<dbReference type="EMBL" id="CP035807">
    <property type="protein sequence ID" value="QEN06278.1"/>
    <property type="molecule type" value="Genomic_DNA"/>
</dbReference>
<reference evidence="4 5" key="2">
    <citation type="submission" date="2019-09" db="EMBL/GenBank/DDBJ databases">
        <title>Complete Genome Sequence and Methylome Analysis of free living Spirochaetas.</title>
        <authorList>
            <person name="Leshcheva N."/>
            <person name="Mikheeva N."/>
        </authorList>
    </citation>
    <scope>NUCLEOTIDE SEQUENCE [LARGE SCALE GENOMIC DNA]</scope>
    <source>
        <strain evidence="4 5">P</strain>
    </source>
</reference>
<feature type="transmembrane region" description="Helical" evidence="1">
    <location>
        <begin position="230"/>
        <end position="249"/>
    </location>
</feature>
<dbReference type="GO" id="GO:0035556">
    <property type="term" value="P:intracellular signal transduction"/>
    <property type="evidence" value="ECO:0007669"/>
    <property type="project" value="InterPro"/>
</dbReference>
<dbReference type="Gene3D" id="3.30.70.1230">
    <property type="entry name" value="Nucleotide cyclase"/>
    <property type="match status" value="1"/>
</dbReference>
<keyword evidence="2" id="KW-0732">Signal</keyword>
<dbReference type="Proteomes" id="UP000323824">
    <property type="component" value="Chromosome"/>
</dbReference>
<organism evidence="4 5">
    <name type="scientific">Thiospirochaeta perfilievii</name>
    <dbReference type="NCBI Taxonomy" id="252967"/>
    <lineage>
        <taxon>Bacteria</taxon>
        <taxon>Pseudomonadati</taxon>
        <taxon>Spirochaetota</taxon>
        <taxon>Spirochaetia</taxon>
        <taxon>Spirochaetales</taxon>
        <taxon>Spirochaetaceae</taxon>
        <taxon>Thiospirochaeta</taxon>
    </lineage>
</organism>